<sequence>MLHANAQMLDIDVDQWRAAQDLILHSGKAAPRLVIIHDHGRVQKARFSDGEPLPNAPTSITDPRRTAAELFAEFSGRVEFVMVMERDAVDDYFARVQGAWTIDTDLDDFVTIMFAALDDDPEGIVVHPGPASGQLGLQWRLGWGHEEIVTKVTSTISPDSWLVLGSHDVDRLVASLLIHFDEDLEVDLFTTAAPERIDLIGGREEVLERLIDLVRQQGGRVGFALSVEHQLAPELLAATDKARVIAAHPGEVTVRTP</sequence>
<dbReference type="OrthoDB" id="45699at2"/>
<accession>A0A375I6H5</accession>
<evidence type="ECO:0000313" key="1">
    <source>
        <dbReference type="EMBL" id="SPF69110.1"/>
    </source>
</evidence>
<keyword evidence="2" id="KW-1185">Reference proteome</keyword>
<proteinExistence type="predicted"/>
<name>A0A375I6H5_9ACTN</name>
<dbReference type="Proteomes" id="UP000265962">
    <property type="component" value="Unassembled WGS sequence"/>
</dbReference>
<dbReference type="AlphaFoldDB" id="A0A375I6H5"/>
<evidence type="ECO:0000313" key="2">
    <source>
        <dbReference type="Proteomes" id="UP000265962"/>
    </source>
</evidence>
<dbReference type="RefSeq" id="WP_119716224.1">
    <property type="nucleotide sequence ID" value="NZ_OMOH01000009.1"/>
</dbReference>
<organism evidence="1 2">
    <name type="scientific">Propionibacterium ruminifibrarum</name>
    <dbReference type="NCBI Taxonomy" id="1962131"/>
    <lineage>
        <taxon>Bacteria</taxon>
        <taxon>Bacillati</taxon>
        <taxon>Actinomycetota</taxon>
        <taxon>Actinomycetes</taxon>
        <taxon>Propionibacteriales</taxon>
        <taxon>Propionibacteriaceae</taxon>
        <taxon>Propionibacterium</taxon>
    </lineage>
</organism>
<dbReference type="EMBL" id="OMOH01000009">
    <property type="protein sequence ID" value="SPF69110.1"/>
    <property type="molecule type" value="Genomic_DNA"/>
</dbReference>
<protein>
    <submittedName>
        <fullName evidence="1">Uncharacterized protein</fullName>
    </submittedName>
</protein>
<reference evidence="2" key="1">
    <citation type="submission" date="2018-02" db="EMBL/GenBank/DDBJ databases">
        <authorList>
            <person name="Hornung B."/>
        </authorList>
    </citation>
    <scope>NUCLEOTIDE SEQUENCE [LARGE SCALE GENOMIC DNA]</scope>
</reference>
<gene>
    <name evidence="1" type="ORF">PROPJV5_2071</name>
</gene>